<dbReference type="EMBL" id="JAUEDM010000003">
    <property type="protein sequence ID" value="KAK3322842.1"/>
    <property type="molecule type" value="Genomic_DNA"/>
</dbReference>
<proteinExistence type="predicted"/>
<dbReference type="AlphaFoldDB" id="A0AAE0IDN9"/>
<keyword evidence="2" id="KW-0804">Transcription</keyword>
<evidence type="ECO:0000256" key="4">
    <source>
        <dbReference type="SAM" id="MobiDB-lite"/>
    </source>
</evidence>
<dbReference type="PANTHER" id="PTHR47840">
    <property type="entry name" value="ZN(II)2CYS6 TRANSCRIPTION FACTOR (EUROFUNG)-RELATED"/>
    <property type="match status" value="1"/>
</dbReference>
<name>A0AAE0IDN9_9PEZI</name>
<evidence type="ECO:0000313" key="6">
    <source>
        <dbReference type="Proteomes" id="UP001283341"/>
    </source>
</evidence>
<reference evidence="5" key="2">
    <citation type="submission" date="2023-06" db="EMBL/GenBank/DDBJ databases">
        <authorList>
            <consortium name="Lawrence Berkeley National Laboratory"/>
            <person name="Haridas S."/>
            <person name="Hensen N."/>
            <person name="Bonometti L."/>
            <person name="Westerberg I."/>
            <person name="Brannstrom I.O."/>
            <person name="Guillou S."/>
            <person name="Cros-Aarteil S."/>
            <person name="Calhoun S."/>
            <person name="Kuo A."/>
            <person name="Mondo S."/>
            <person name="Pangilinan J."/>
            <person name="Riley R."/>
            <person name="Labutti K."/>
            <person name="Andreopoulos B."/>
            <person name="Lipzen A."/>
            <person name="Chen C."/>
            <person name="Yanf M."/>
            <person name="Daum C."/>
            <person name="Ng V."/>
            <person name="Clum A."/>
            <person name="Steindorff A."/>
            <person name="Ohm R."/>
            <person name="Martin F."/>
            <person name="Silar P."/>
            <person name="Natvig D."/>
            <person name="Lalanne C."/>
            <person name="Gautier V."/>
            <person name="Ament-Velasquez S.L."/>
            <person name="Kruys A."/>
            <person name="Hutchinson M.I."/>
            <person name="Powell A.J."/>
            <person name="Barry K."/>
            <person name="Miller A.N."/>
            <person name="Grigoriev I.V."/>
            <person name="Debuchy R."/>
            <person name="Gladieux P."/>
            <person name="Thoren M.H."/>
            <person name="Johannesson H."/>
        </authorList>
    </citation>
    <scope>NUCLEOTIDE SEQUENCE</scope>
    <source>
        <strain evidence="5">CBS 118394</strain>
    </source>
</reference>
<comment type="caution">
    <text evidence="5">The sequence shown here is derived from an EMBL/GenBank/DDBJ whole genome shotgun (WGS) entry which is preliminary data.</text>
</comment>
<feature type="compositionally biased region" description="Acidic residues" evidence="4">
    <location>
        <begin position="366"/>
        <end position="386"/>
    </location>
</feature>
<evidence type="ECO:0000256" key="3">
    <source>
        <dbReference type="ARBA" id="ARBA00023242"/>
    </source>
</evidence>
<feature type="region of interest" description="Disordered" evidence="4">
    <location>
        <begin position="276"/>
        <end position="302"/>
    </location>
</feature>
<gene>
    <name evidence="5" type="ORF">B0H66DRAFT_590488</name>
</gene>
<feature type="region of interest" description="Disordered" evidence="4">
    <location>
        <begin position="354"/>
        <end position="388"/>
    </location>
</feature>
<protein>
    <submittedName>
        <fullName evidence="5">Uncharacterized protein</fullName>
    </submittedName>
</protein>
<keyword evidence="3" id="KW-0539">Nucleus</keyword>
<dbReference type="PANTHER" id="PTHR47840:SF1">
    <property type="entry name" value="ZN(II)2CYS6 TRANSCRIPTION FACTOR (EUROFUNG)"/>
    <property type="match status" value="1"/>
</dbReference>
<feature type="compositionally biased region" description="Acidic residues" evidence="4">
    <location>
        <begin position="276"/>
        <end position="291"/>
    </location>
</feature>
<keyword evidence="1" id="KW-0805">Transcription regulation</keyword>
<evidence type="ECO:0000313" key="5">
    <source>
        <dbReference type="EMBL" id="KAK3322842.1"/>
    </source>
</evidence>
<reference evidence="5" key="1">
    <citation type="journal article" date="2023" name="Mol. Phylogenet. Evol.">
        <title>Genome-scale phylogeny and comparative genomics of the fungal order Sordariales.</title>
        <authorList>
            <person name="Hensen N."/>
            <person name="Bonometti L."/>
            <person name="Westerberg I."/>
            <person name="Brannstrom I.O."/>
            <person name="Guillou S."/>
            <person name="Cros-Aarteil S."/>
            <person name="Calhoun S."/>
            <person name="Haridas S."/>
            <person name="Kuo A."/>
            <person name="Mondo S."/>
            <person name="Pangilinan J."/>
            <person name="Riley R."/>
            <person name="LaButti K."/>
            <person name="Andreopoulos B."/>
            <person name="Lipzen A."/>
            <person name="Chen C."/>
            <person name="Yan M."/>
            <person name="Daum C."/>
            <person name="Ng V."/>
            <person name="Clum A."/>
            <person name="Steindorff A."/>
            <person name="Ohm R.A."/>
            <person name="Martin F."/>
            <person name="Silar P."/>
            <person name="Natvig D.O."/>
            <person name="Lalanne C."/>
            <person name="Gautier V."/>
            <person name="Ament-Velasquez S.L."/>
            <person name="Kruys A."/>
            <person name="Hutchinson M.I."/>
            <person name="Powell A.J."/>
            <person name="Barry K."/>
            <person name="Miller A.N."/>
            <person name="Grigoriev I.V."/>
            <person name="Debuchy R."/>
            <person name="Gladieux P."/>
            <person name="Hiltunen Thoren M."/>
            <person name="Johannesson H."/>
        </authorList>
    </citation>
    <scope>NUCLEOTIDE SEQUENCE</scope>
    <source>
        <strain evidence="5">CBS 118394</strain>
    </source>
</reference>
<dbReference type="Proteomes" id="UP001283341">
    <property type="component" value="Unassembled WGS sequence"/>
</dbReference>
<evidence type="ECO:0000256" key="2">
    <source>
        <dbReference type="ARBA" id="ARBA00023163"/>
    </source>
</evidence>
<accession>A0AAE0IDN9</accession>
<keyword evidence="6" id="KW-1185">Reference proteome</keyword>
<evidence type="ECO:0000256" key="1">
    <source>
        <dbReference type="ARBA" id="ARBA00023015"/>
    </source>
</evidence>
<sequence>MSLQLPAPCRRQHRYPATAYQFQSQSHLQDHESNGSPRRSWLACRRAISALQLLGFHGHRRYTPTKPPKSILQQAEPSDIQSIVLRLVHHERALCLELDMPPSATCPDDTAFTSVASSIRTELEQAASALLSGWWRMPSLDLTNHDDDKRLFITMMKLKEQIFHYHLVLLAHLPSMLQAATCNDTSSHLLGANSSRDNCIKASRDLLRRFIRLRSCERTMGYFRLLDLYAWRAATTLLLTRLLDDRQGRPDEHEQQHLSDRAMVSEAIENMQPFVEENEQEDGEDGEEEDMPGYHSGGVVAERSGTEDVLSRLLALEAGGAAVVVRYYRGLNGSCRVQHGSSGLEGGFGTDIVLHHDQTGPQACDADADGEESEEEEQDDDDDDEAGMIRAMKLRRSARWSIAPYMMRPV</sequence>
<organism evidence="5 6">
    <name type="scientific">Apodospora peruviana</name>
    <dbReference type="NCBI Taxonomy" id="516989"/>
    <lineage>
        <taxon>Eukaryota</taxon>
        <taxon>Fungi</taxon>
        <taxon>Dikarya</taxon>
        <taxon>Ascomycota</taxon>
        <taxon>Pezizomycotina</taxon>
        <taxon>Sordariomycetes</taxon>
        <taxon>Sordariomycetidae</taxon>
        <taxon>Sordariales</taxon>
        <taxon>Lasiosphaeriaceae</taxon>
        <taxon>Apodospora</taxon>
    </lineage>
</organism>